<keyword evidence="2" id="KW-1185">Reference proteome</keyword>
<evidence type="ECO:0000313" key="1">
    <source>
        <dbReference type="EMBL" id="PJI79950.1"/>
    </source>
</evidence>
<dbReference type="AlphaFoldDB" id="A0A2M8VR46"/>
<gene>
    <name evidence="1" type="ORF">B0G85_0934</name>
</gene>
<comment type="caution">
    <text evidence="1">The sequence shown here is derived from an EMBL/GenBank/DDBJ whole genome shotgun (WGS) entry which is preliminary data.</text>
</comment>
<evidence type="ECO:0000313" key="2">
    <source>
        <dbReference type="Proteomes" id="UP000229366"/>
    </source>
</evidence>
<reference evidence="1 2" key="1">
    <citation type="submission" date="2017-11" db="EMBL/GenBank/DDBJ databases">
        <title>Genomic Encyclopedia of Type Strains, Phase III (KMG-III): the genomes of soil and plant-associated and newly described type strains.</title>
        <authorList>
            <person name="Whitman W."/>
        </authorList>
    </citation>
    <scope>NUCLEOTIDE SEQUENCE [LARGE SCALE GENOMIC DNA]</scope>
    <source>
        <strain evidence="1 2">UB-Domo-W1</strain>
    </source>
</reference>
<dbReference type="RefSeq" id="WP_157799287.1">
    <property type="nucleotide sequence ID" value="NZ_CBCSBW010000002.1"/>
</dbReference>
<sequence length="51" mass="6104">MPRSKLAETAKQRTALLREFKAADVNEKRHRRLQLEDKLANLPLTRERFEK</sequence>
<dbReference type="Proteomes" id="UP000229366">
    <property type="component" value="Unassembled WGS sequence"/>
</dbReference>
<protein>
    <submittedName>
        <fullName evidence="1">Uncharacterized protein</fullName>
    </submittedName>
</protein>
<dbReference type="EMBL" id="PGTX01000002">
    <property type="protein sequence ID" value="PJI79950.1"/>
    <property type="molecule type" value="Genomic_DNA"/>
</dbReference>
<accession>A0A2M8VR46</accession>
<name>A0A2M8VR46_9BURK</name>
<proteinExistence type="predicted"/>
<organism evidence="1 2">
    <name type="scientific">Polynucleobacter brandtiae</name>
    <dbReference type="NCBI Taxonomy" id="1938816"/>
    <lineage>
        <taxon>Bacteria</taxon>
        <taxon>Pseudomonadati</taxon>
        <taxon>Pseudomonadota</taxon>
        <taxon>Betaproteobacteria</taxon>
        <taxon>Burkholderiales</taxon>
        <taxon>Burkholderiaceae</taxon>
        <taxon>Polynucleobacter</taxon>
    </lineage>
</organism>